<feature type="domain" description="Phospholipid/glycerol acyltransferase" evidence="4">
    <location>
        <begin position="29"/>
        <end position="141"/>
    </location>
</feature>
<keyword evidence="6" id="KW-1185">Reference proteome</keyword>
<organism evidence="5 6">
    <name type="scientific">Polaribacter ponticola</name>
    <dbReference type="NCBI Taxonomy" id="2978475"/>
    <lineage>
        <taxon>Bacteria</taxon>
        <taxon>Pseudomonadati</taxon>
        <taxon>Bacteroidota</taxon>
        <taxon>Flavobacteriia</taxon>
        <taxon>Flavobacteriales</taxon>
        <taxon>Flavobacteriaceae</taxon>
    </lineage>
</organism>
<gene>
    <name evidence="5" type="ORF">N5A56_006385</name>
</gene>
<dbReference type="Proteomes" id="UP001151478">
    <property type="component" value="Unassembled WGS sequence"/>
</dbReference>
<proteinExistence type="predicted"/>
<keyword evidence="2" id="KW-0808">Transferase</keyword>
<name>A0ABT5S9U6_9FLAO</name>
<dbReference type="RefSeq" id="WP_265724743.1">
    <property type="nucleotide sequence ID" value="NZ_JAOSLC020000003.1"/>
</dbReference>
<comment type="caution">
    <text evidence="5">The sequence shown here is derived from an EMBL/GenBank/DDBJ whole genome shotgun (WGS) entry which is preliminary data.</text>
</comment>
<sequence>MKGIARFILYTILGWKMENDFPKEHKKYVVIAAPHTSWQDFPIAILARMSSGTMVNFIGKNSLFKGPFGFFFRGLGGTPVDRTKNNNLVDAIVDIFNSKEEFKLGLSPEGTRKKVEKWKTGFYYIAKGANVPIVMATLDFENKIIKISKPYFTTDDKEKDFKFFYAYYENIKGKNPHLS</sequence>
<evidence type="ECO:0000259" key="4">
    <source>
        <dbReference type="SMART" id="SM00563"/>
    </source>
</evidence>
<evidence type="ECO:0000313" key="6">
    <source>
        <dbReference type="Proteomes" id="UP001151478"/>
    </source>
</evidence>
<dbReference type="GO" id="GO:0016746">
    <property type="term" value="F:acyltransferase activity"/>
    <property type="evidence" value="ECO:0007669"/>
    <property type="project" value="UniProtKB-KW"/>
</dbReference>
<dbReference type="InterPro" id="IPR002123">
    <property type="entry name" value="Plipid/glycerol_acylTrfase"/>
</dbReference>
<dbReference type="Pfam" id="PF01553">
    <property type="entry name" value="Acyltransferase"/>
    <property type="match status" value="1"/>
</dbReference>
<comment type="pathway">
    <text evidence="1">Lipid metabolism.</text>
</comment>
<dbReference type="SUPFAM" id="SSF69593">
    <property type="entry name" value="Glycerol-3-phosphate (1)-acyltransferase"/>
    <property type="match status" value="1"/>
</dbReference>
<protein>
    <submittedName>
        <fullName evidence="5">1-acyl-sn-glycerol-3-phosphate acyltransferase</fullName>
    </submittedName>
</protein>
<keyword evidence="3 5" id="KW-0012">Acyltransferase</keyword>
<dbReference type="PANTHER" id="PTHR10434">
    <property type="entry name" value="1-ACYL-SN-GLYCEROL-3-PHOSPHATE ACYLTRANSFERASE"/>
    <property type="match status" value="1"/>
</dbReference>
<reference evidence="5" key="1">
    <citation type="submission" date="2023-02" db="EMBL/GenBank/DDBJ databases">
        <title>Polaribacter ponticola sp. nov., isolated from seawater.</title>
        <authorList>
            <person name="Baek J.H."/>
            <person name="Kim J.M."/>
            <person name="Choi D.G."/>
            <person name="Jeon C.O."/>
        </authorList>
    </citation>
    <scope>NUCLEOTIDE SEQUENCE</scope>
    <source>
        <strain evidence="5">MSW5</strain>
    </source>
</reference>
<evidence type="ECO:0000313" key="5">
    <source>
        <dbReference type="EMBL" id="MDD7914072.1"/>
    </source>
</evidence>
<evidence type="ECO:0000256" key="2">
    <source>
        <dbReference type="ARBA" id="ARBA00022679"/>
    </source>
</evidence>
<dbReference type="PANTHER" id="PTHR10434:SF9">
    <property type="entry name" value="PHOSPHOLIPID_GLYCEROL ACYLTRANSFERASE DOMAIN-CONTAINING PROTEIN"/>
    <property type="match status" value="1"/>
</dbReference>
<dbReference type="EMBL" id="JAOSLC020000003">
    <property type="protein sequence ID" value="MDD7914072.1"/>
    <property type="molecule type" value="Genomic_DNA"/>
</dbReference>
<evidence type="ECO:0000256" key="3">
    <source>
        <dbReference type="ARBA" id="ARBA00023315"/>
    </source>
</evidence>
<accession>A0ABT5S9U6</accession>
<dbReference type="SMART" id="SM00563">
    <property type="entry name" value="PlsC"/>
    <property type="match status" value="1"/>
</dbReference>
<evidence type="ECO:0000256" key="1">
    <source>
        <dbReference type="ARBA" id="ARBA00005189"/>
    </source>
</evidence>